<feature type="compositionally biased region" description="Polar residues" evidence="1">
    <location>
        <begin position="211"/>
        <end position="224"/>
    </location>
</feature>
<comment type="caution">
    <text evidence="3">The sequence shown here is derived from an EMBL/GenBank/DDBJ whole genome shotgun (WGS) entry which is preliminary data.</text>
</comment>
<dbReference type="Gene3D" id="2.60.40.2080">
    <property type="match status" value="3"/>
</dbReference>
<proteinExistence type="predicted"/>
<evidence type="ECO:0000313" key="3">
    <source>
        <dbReference type="EMBL" id="KAF5371557.1"/>
    </source>
</evidence>
<dbReference type="EMBL" id="JAACJN010000115">
    <property type="protein sequence ID" value="KAF5371557.1"/>
    <property type="molecule type" value="Genomic_DNA"/>
</dbReference>
<dbReference type="InterPro" id="IPR019019">
    <property type="entry name" value="H-type_lectin_domain"/>
</dbReference>
<organism evidence="3 4">
    <name type="scientific">Collybiopsis confluens</name>
    <dbReference type="NCBI Taxonomy" id="2823264"/>
    <lineage>
        <taxon>Eukaryota</taxon>
        <taxon>Fungi</taxon>
        <taxon>Dikarya</taxon>
        <taxon>Basidiomycota</taxon>
        <taxon>Agaricomycotina</taxon>
        <taxon>Agaricomycetes</taxon>
        <taxon>Agaricomycetidae</taxon>
        <taxon>Agaricales</taxon>
        <taxon>Marasmiineae</taxon>
        <taxon>Omphalotaceae</taxon>
        <taxon>Collybiopsis</taxon>
    </lineage>
</organism>
<feature type="domain" description="H-type lectin" evidence="2">
    <location>
        <begin position="464"/>
        <end position="511"/>
    </location>
</feature>
<evidence type="ECO:0000259" key="2">
    <source>
        <dbReference type="Pfam" id="PF09458"/>
    </source>
</evidence>
<gene>
    <name evidence="3" type="ORF">D9757_010381</name>
</gene>
<feature type="region of interest" description="Disordered" evidence="1">
    <location>
        <begin position="211"/>
        <end position="245"/>
    </location>
</feature>
<protein>
    <recommendedName>
        <fullName evidence="2">H-type lectin domain-containing protein</fullName>
    </recommendedName>
</protein>
<dbReference type="SUPFAM" id="SSF141086">
    <property type="entry name" value="Agglutinin HPA-like"/>
    <property type="match status" value="3"/>
</dbReference>
<dbReference type="InterPro" id="IPR037221">
    <property type="entry name" value="H-type_lectin_dom_sf"/>
</dbReference>
<evidence type="ECO:0000256" key="1">
    <source>
        <dbReference type="SAM" id="MobiDB-lite"/>
    </source>
</evidence>
<keyword evidence="4" id="KW-1185">Reference proteome</keyword>
<feature type="domain" description="H-type lectin" evidence="2">
    <location>
        <begin position="277"/>
        <end position="334"/>
    </location>
</feature>
<dbReference type="GO" id="GO:0030246">
    <property type="term" value="F:carbohydrate binding"/>
    <property type="evidence" value="ECO:0007669"/>
    <property type="project" value="InterPro"/>
</dbReference>
<dbReference type="Proteomes" id="UP000518752">
    <property type="component" value="Unassembled WGS sequence"/>
</dbReference>
<dbReference type="AlphaFoldDB" id="A0A8H5LVY1"/>
<dbReference type="OrthoDB" id="3069058at2759"/>
<dbReference type="GO" id="GO:0007155">
    <property type="term" value="P:cell adhesion"/>
    <property type="evidence" value="ECO:0007669"/>
    <property type="project" value="InterPro"/>
</dbReference>
<reference evidence="3 4" key="1">
    <citation type="journal article" date="2020" name="ISME J.">
        <title>Uncovering the hidden diversity of litter-decomposition mechanisms in mushroom-forming fungi.</title>
        <authorList>
            <person name="Floudas D."/>
            <person name="Bentzer J."/>
            <person name="Ahren D."/>
            <person name="Johansson T."/>
            <person name="Persson P."/>
            <person name="Tunlid A."/>
        </authorList>
    </citation>
    <scope>NUCLEOTIDE SEQUENCE [LARGE SCALE GENOMIC DNA]</scope>
    <source>
        <strain evidence="3 4">CBS 406.79</strain>
    </source>
</reference>
<sequence length="639" mass="71878">MISVKILGSFKNQNSNSKFELDRTLTLDSGTQSASVDIRLAGVNLLYTPIGISTSAGMLEPGRRDVNSSCDYLIKNEGSSAHVSINSLGTRGSSKQTEKKKLFLVTPASLEDITGDFSFHLSYRGGDRYVITSNSVGLKIGVNSALKNRMALNLMTTEQEFEIMDAGSGVFTVRPVGYDQVYFWHHHDDGSDKLERFLTLSERVRRDENYFSFQATSPSGSSDHGSYIDDESQSDDDDEGPNVADLSLETGIFDTDSYRDWTTPALENRTMRKFANGPLQQTPKLIVGLRRLDFDWSYNLRVESRIEKLTEESFTLNLYSWSDTVNYGTGASWLRLPSGDRNIQGGTFEPKDDADWIQKQKKCVHRIYFPYLYSTAPNVVVFFHSLDVEQKTDIQVKVSATSVQADSFAINIEYFGKTGLHSAGISWFAYPKDMKRISSGTFRRDNGRQQLASDDIFFPSDCGFDKKPEVFVALNELDIRQQEANIRVRLSTSDDDATAKGIKWHLDTWSNRVGMEQSARLVVLIPLTTSPAPEEFDESYSFYVKTVSGQLAVFTSSYKSYIAALSDITKEGAPLVWRKGEQVFQISSVTTADQVYNIRATTSDLYWSDKEVENQPYRVVFLKKGSDTDENHWRILPAA</sequence>
<evidence type="ECO:0000313" key="4">
    <source>
        <dbReference type="Proteomes" id="UP000518752"/>
    </source>
</evidence>
<accession>A0A8H5LVY1</accession>
<feature type="domain" description="H-type lectin" evidence="2">
    <location>
        <begin position="365"/>
        <end position="430"/>
    </location>
</feature>
<dbReference type="Pfam" id="PF09458">
    <property type="entry name" value="H_lectin"/>
    <property type="match status" value="3"/>
</dbReference>
<name>A0A8H5LVY1_9AGAR</name>
<feature type="compositionally biased region" description="Acidic residues" evidence="1">
    <location>
        <begin position="228"/>
        <end position="240"/>
    </location>
</feature>